<evidence type="ECO:0000256" key="1">
    <source>
        <dbReference type="SAM" id="MobiDB-lite"/>
    </source>
</evidence>
<reference evidence="2 3" key="1">
    <citation type="journal article" date="2019" name="Int. J. Syst. Evol. Microbiol.">
        <title>The Global Catalogue of Microorganisms (GCM) 10K type strain sequencing project: providing services to taxonomists for standard genome sequencing and annotation.</title>
        <authorList>
            <consortium name="The Broad Institute Genomics Platform"/>
            <consortium name="The Broad Institute Genome Sequencing Center for Infectious Disease"/>
            <person name="Wu L."/>
            <person name="Ma J."/>
        </authorList>
    </citation>
    <scope>NUCLEOTIDE SEQUENCE [LARGE SCALE GENOMIC DNA]</scope>
    <source>
        <strain evidence="2 3">NBRC 111368</strain>
    </source>
</reference>
<sequence>MLKSLVSRAFWTMLPAYVPNNVAVLSGRTGGSPIDGGRSLGERRILGDGKTWRGT</sequence>
<protein>
    <submittedName>
        <fullName evidence="2">CDP-archaeol synthase</fullName>
    </submittedName>
</protein>
<keyword evidence="3" id="KW-1185">Reference proteome</keyword>
<accession>A0ABD5S501</accession>
<evidence type="ECO:0000313" key="3">
    <source>
        <dbReference type="Proteomes" id="UP001596328"/>
    </source>
</evidence>
<feature type="non-terminal residue" evidence="2">
    <location>
        <position position="55"/>
    </location>
</feature>
<dbReference type="InterPro" id="IPR032690">
    <property type="entry name" value="CarS"/>
</dbReference>
<gene>
    <name evidence="2" type="ORF">ACFQE1_19870</name>
</gene>
<dbReference type="Pfam" id="PF01864">
    <property type="entry name" value="CarS-like"/>
    <property type="match status" value="1"/>
</dbReference>
<evidence type="ECO:0000313" key="2">
    <source>
        <dbReference type="EMBL" id="MFC6726581.1"/>
    </source>
</evidence>
<feature type="region of interest" description="Disordered" evidence="1">
    <location>
        <begin position="28"/>
        <end position="55"/>
    </location>
</feature>
<dbReference type="Proteomes" id="UP001596328">
    <property type="component" value="Unassembled WGS sequence"/>
</dbReference>
<dbReference type="PANTHER" id="PTHR39650">
    <property type="entry name" value="CDP-ARCHAEOL SYNTHASE"/>
    <property type="match status" value="1"/>
</dbReference>
<organism evidence="2 3">
    <name type="scientific">Halobium palmae</name>
    <dbReference type="NCBI Taxonomy" id="1776492"/>
    <lineage>
        <taxon>Archaea</taxon>
        <taxon>Methanobacteriati</taxon>
        <taxon>Methanobacteriota</taxon>
        <taxon>Stenosarchaea group</taxon>
        <taxon>Halobacteria</taxon>
        <taxon>Halobacteriales</taxon>
        <taxon>Haloferacaceae</taxon>
        <taxon>Halobium</taxon>
    </lineage>
</organism>
<dbReference type="EMBL" id="JBHSWU010001232">
    <property type="protein sequence ID" value="MFC6726581.1"/>
    <property type="molecule type" value="Genomic_DNA"/>
</dbReference>
<name>A0ABD5S501_9EURY</name>
<feature type="compositionally biased region" description="Basic and acidic residues" evidence="1">
    <location>
        <begin position="40"/>
        <end position="55"/>
    </location>
</feature>
<dbReference type="PANTHER" id="PTHR39650:SF1">
    <property type="entry name" value="CDP-ARCHAEOL SYNTHASE"/>
    <property type="match status" value="1"/>
</dbReference>
<proteinExistence type="predicted"/>
<comment type="caution">
    <text evidence="2">The sequence shown here is derived from an EMBL/GenBank/DDBJ whole genome shotgun (WGS) entry which is preliminary data.</text>
</comment>
<dbReference type="AlphaFoldDB" id="A0ABD5S501"/>